<gene>
    <name evidence="1" type="ORF">C5167_049853</name>
</gene>
<proteinExistence type="predicted"/>
<accession>A0A4Y7KPQ6</accession>
<organism evidence="1 2">
    <name type="scientific">Papaver somniferum</name>
    <name type="common">Opium poppy</name>
    <dbReference type="NCBI Taxonomy" id="3469"/>
    <lineage>
        <taxon>Eukaryota</taxon>
        <taxon>Viridiplantae</taxon>
        <taxon>Streptophyta</taxon>
        <taxon>Embryophyta</taxon>
        <taxon>Tracheophyta</taxon>
        <taxon>Spermatophyta</taxon>
        <taxon>Magnoliopsida</taxon>
        <taxon>Ranunculales</taxon>
        <taxon>Papaveraceae</taxon>
        <taxon>Papaveroideae</taxon>
        <taxon>Papaver</taxon>
    </lineage>
</organism>
<dbReference type="Gramene" id="RZC74372">
    <property type="protein sequence ID" value="RZC74372"/>
    <property type="gene ID" value="C5167_049853"/>
</dbReference>
<evidence type="ECO:0000313" key="2">
    <source>
        <dbReference type="Proteomes" id="UP000316621"/>
    </source>
</evidence>
<evidence type="ECO:0000313" key="1">
    <source>
        <dbReference type="EMBL" id="RZC74372.1"/>
    </source>
</evidence>
<reference evidence="1 2" key="1">
    <citation type="journal article" date="2018" name="Science">
        <title>The opium poppy genome and morphinan production.</title>
        <authorList>
            <person name="Guo L."/>
            <person name="Winzer T."/>
            <person name="Yang X."/>
            <person name="Li Y."/>
            <person name="Ning Z."/>
            <person name="He Z."/>
            <person name="Teodor R."/>
            <person name="Lu Y."/>
            <person name="Bowser T.A."/>
            <person name="Graham I.A."/>
            <person name="Ye K."/>
        </authorList>
    </citation>
    <scope>NUCLEOTIDE SEQUENCE [LARGE SCALE GENOMIC DNA]</scope>
    <source>
        <strain evidence="2">cv. HN1</strain>
        <tissue evidence="1">Leaves</tissue>
    </source>
</reference>
<dbReference type="EMBL" id="CM010722">
    <property type="protein sequence ID" value="RZC74372.1"/>
    <property type="molecule type" value="Genomic_DNA"/>
</dbReference>
<keyword evidence="2" id="KW-1185">Reference proteome</keyword>
<name>A0A4Y7KPQ6_PAPSO</name>
<sequence>MIKRWMGMSATTEKWNLDCTLFRYQILLNCFAHILMLKHADENPDLFKICSPRLLDFQIVGSKCWPLISRHMASASEETHIYAAHLHGSTTRNKHFIVCYEHIAEKGNECLQSISHHCTTSPFHYHLLLLWSANLVSNFKFTIRLGIHMSGK</sequence>
<protein>
    <submittedName>
        <fullName evidence="1">Uncharacterized protein</fullName>
    </submittedName>
</protein>
<dbReference type="AlphaFoldDB" id="A0A4Y7KPQ6"/>
<dbReference type="Proteomes" id="UP000316621">
    <property type="component" value="Chromosome 8"/>
</dbReference>